<evidence type="ECO:0000313" key="4">
    <source>
        <dbReference type="Proteomes" id="UP000006727"/>
    </source>
</evidence>
<dbReference type="OMA" id="HLHWGLH"/>
<protein>
    <recommendedName>
        <fullName evidence="1">M23ase beta-sheet core domain-containing protein</fullName>
    </recommendedName>
</protein>
<dbReference type="HOGENOM" id="CLU_029425_5_1_1"/>
<dbReference type="RefSeq" id="XP_024380799.1">
    <property type="nucleotide sequence ID" value="XM_024525031.2"/>
</dbReference>
<dbReference type="EnsemblPlants" id="Pp3c7_2220V3.2">
    <property type="protein sequence ID" value="Pp3c7_2220V3.2"/>
    <property type="gene ID" value="Pp3c7_2220"/>
</dbReference>
<name>A9SYC0_PHYPA</name>
<dbReference type="EnsemblPlants" id="Pp3c7_2220V3.1">
    <property type="protein sequence ID" value="Pp3c7_2220V3.1"/>
    <property type="gene ID" value="Pp3c7_2220"/>
</dbReference>
<keyword evidence="4" id="KW-1185">Reference proteome</keyword>
<evidence type="ECO:0000313" key="3">
    <source>
        <dbReference type="EnsemblPlants" id="Pp3c7_2220V3.1"/>
    </source>
</evidence>
<dbReference type="Gene3D" id="2.70.70.10">
    <property type="entry name" value="Glucose Permease (Domain IIA)"/>
    <property type="match status" value="1"/>
</dbReference>
<dbReference type="AlphaFoldDB" id="A9SYC0"/>
<reference evidence="2 4" key="2">
    <citation type="journal article" date="2018" name="Plant J.">
        <title>The Physcomitrella patens chromosome-scale assembly reveals moss genome structure and evolution.</title>
        <authorList>
            <person name="Lang D."/>
            <person name="Ullrich K.K."/>
            <person name="Murat F."/>
            <person name="Fuchs J."/>
            <person name="Jenkins J."/>
            <person name="Haas F.B."/>
            <person name="Piednoel M."/>
            <person name="Gundlach H."/>
            <person name="Van Bel M."/>
            <person name="Meyberg R."/>
            <person name="Vives C."/>
            <person name="Morata J."/>
            <person name="Symeonidi A."/>
            <person name="Hiss M."/>
            <person name="Muchero W."/>
            <person name="Kamisugi Y."/>
            <person name="Saleh O."/>
            <person name="Blanc G."/>
            <person name="Decker E.L."/>
            <person name="van Gessel N."/>
            <person name="Grimwood J."/>
            <person name="Hayes R.D."/>
            <person name="Graham S.W."/>
            <person name="Gunter L.E."/>
            <person name="McDaniel S.F."/>
            <person name="Hoernstein S.N.W."/>
            <person name="Larsson A."/>
            <person name="Li F.W."/>
            <person name="Perroud P.F."/>
            <person name="Phillips J."/>
            <person name="Ranjan P."/>
            <person name="Rokshar D.S."/>
            <person name="Rothfels C.J."/>
            <person name="Schneider L."/>
            <person name="Shu S."/>
            <person name="Stevenson D.W."/>
            <person name="Thummler F."/>
            <person name="Tillich M."/>
            <person name="Villarreal Aguilar J.C."/>
            <person name="Widiez T."/>
            <person name="Wong G.K."/>
            <person name="Wymore A."/>
            <person name="Zhang Y."/>
            <person name="Zimmer A.D."/>
            <person name="Quatrano R.S."/>
            <person name="Mayer K.F.X."/>
            <person name="Goodstein D."/>
            <person name="Casacuberta J.M."/>
            <person name="Vandepoele K."/>
            <person name="Reski R."/>
            <person name="Cuming A.C."/>
            <person name="Tuskan G.A."/>
            <person name="Maumus F."/>
            <person name="Salse J."/>
            <person name="Schmutz J."/>
            <person name="Rensing S.A."/>
        </authorList>
    </citation>
    <scope>NUCLEOTIDE SEQUENCE [LARGE SCALE GENOMIC DNA]</scope>
    <source>
        <strain evidence="3 4">cv. Gransden 2004</strain>
    </source>
</reference>
<dbReference type="Pfam" id="PF01551">
    <property type="entry name" value="Peptidase_M23"/>
    <property type="match status" value="1"/>
</dbReference>
<dbReference type="OrthoDB" id="2020243at2759"/>
<reference evidence="2 4" key="1">
    <citation type="journal article" date="2008" name="Science">
        <title>The Physcomitrella genome reveals evolutionary insights into the conquest of land by plants.</title>
        <authorList>
            <person name="Rensing S."/>
            <person name="Lang D."/>
            <person name="Zimmer A."/>
            <person name="Terry A."/>
            <person name="Salamov A."/>
            <person name="Shapiro H."/>
            <person name="Nishiyama T."/>
            <person name="Perroud P.-F."/>
            <person name="Lindquist E."/>
            <person name="Kamisugi Y."/>
            <person name="Tanahashi T."/>
            <person name="Sakakibara K."/>
            <person name="Fujita T."/>
            <person name="Oishi K."/>
            <person name="Shin-I T."/>
            <person name="Kuroki Y."/>
            <person name="Toyoda A."/>
            <person name="Suzuki Y."/>
            <person name="Hashimoto A."/>
            <person name="Yamaguchi K."/>
            <person name="Sugano A."/>
            <person name="Kohara Y."/>
            <person name="Fujiyama A."/>
            <person name="Anterola A."/>
            <person name="Aoki S."/>
            <person name="Ashton N."/>
            <person name="Barbazuk W.B."/>
            <person name="Barker E."/>
            <person name="Bennetzen J."/>
            <person name="Bezanilla M."/>
            <person name="Blankenship R."/>
            <person name="Cho S.H."/>
            <person name="Dutcher S."/>
            <person name="Estelle M."/>
            <person name="Fawcett J.A."/>
            <person name="Gundlach H."/>
            <person name="Hanada K."/>
            <person name="Heyl A."/>
            <person name="Hicks K.A."/>
            <person name="Hugh J."/>
            <person name="Lohr M."/>
            <person name="Mayer K."/>
            <person name="Melkozernov A."/>
            <person name="Murata T."/>
            <person name="Nelson D."/>
            <person name="Pils B."/>
            <person name="Prigge M."/>
            <person name="Reiss B."/>
            <person name="Renner T."/>
            <person name="Rombauts S."/>
            <person name="Rushton P."/>
            <person name="Sanderfoot A."/>
            <person name="Schween G."/>
            <person name="Shiu S.-H."/>
            <person name="Stueber K."/>
            <person name="Theodoulou F.L."/>
            <person name="Tu H."/>
            <person name="Van de Peer Y."/>
            <person name="Verrier P.J."/>
            <person name="Waters E."/>
            <person name="Wood A."/>
            <person name="Yang L."/>
            <person name="Cove D."/>
            <person name="Cuming A."/>
            <person name="Hasebe M."/>
            <person name="Lucas S."/>
            <person name="Mishler D.B."/>
            <person name="Reski R."/>
            <person name="Grigoriev I."/>
            <person name="Quatrano R.S."/>
            <person name="Boore J.L."/>
        </authorList>
    </citation>
    <scope>NUCLEOTIDE SEQUENCE [LARGE SCALE GENOMIC DNA]</scope>
    <source>
        <strain evidence="3 4">cv. Gransden 2004</strain>
    </source>
</reference>
<reference evidence="3" key="3">
    <citation type="submission" date="2020-12" db="UniProtKB">
        <authorList>
            <consortium name="EnsemblPlants"/>
        </authorList>
    </citation>
    <scope>IDENTIFICATION</scope>
</reference>
<evidence type="ECO:0000313" key="2">
    <source>
        <dbReference type="EMBL" id="PNR50602.1"/>
    </source>
</evidence>
<dbReference type="InterPro" id="IPR016047">
    <property type="entry name" value="M23ase_b-sheet_dom"/>
</dbReference>
<dbReference type="CDD" id="cd12797">
    <property type="entry name" value="M23_peptidase"/>
    <property type="match status" value="1"/>
</dbReference>
<dbReference type="PANTHER" id="PTHR21666:SF290">
    <property type="entry name" value="PEPTIDASE M23 DOMAIN PROTEIN"/>
    <property type="match status" value="1"/>
</dbReference>
<dbReference type="GeneID" id="112284793"/>
<dbReference type="eggNOG" id="ENOG502S9HN">
    <property type="taxonomic scope" value="Eukaryota"/>
</dbReference>
<dbReference type="PANTHER" id="PTHR21666">
    <property type="entry name" value="PEPTIDASE-RELATED"/>
    <property type="match status" value="1"/>
</dbReference>
<sequence length="398" mass="43449">MGITFAFCARFRSEELGTSQNHGFSGHVLERGLGCGGMSFEYASRRRSLSYGLQRLGKKGSPVGGGPAFAHIGKAFGNPLDGKGGPAEVFENFANAAQDVVKRAEHFLGLGKRPLDVELSSWTPAKGETIAVLVSIRPRRDVVEGIARFLFRKDPQPEAKVQIFYDGCEIPVFPTAADDKILRALVPTTPLTTPGPRTLKVEVADGRHETFEGCVEVMEKEYPVESIWLSKTKSKLRGTTMEKEKVGAFTATVSENQIWNGPFILPSDGEITTGYGMQRFYNGVFANHYYHRGVDYGAWEGDPVKAPANGRVLLVGKESDGYEIHGNCVGLDHGHGVTSIMMHLNSSFVKEGEMVNAGQIIGTVGETGIATGPHLHWGLHVRGEAIDPHPWMQAQRWI</sequence>
<dbReference type="PaxDb" id="3218-PP1S136_224V6.1"/>
<dbReference type="EMBL" id="ABEU02000007">
    <property type="protein sequence ID" value="PNR50602.1"/>
    <property type="molecule type" value="Genomic_DNA"/>
</dbReference>
<gene>
    <name evidence="3" type="primary">LOC112284793</name>
    <name evidence="2" type="ORF">PHYPA_009788</name>
</gene>
<feature type="domain" description="M23ase beta-sheet core" evidence="1">
    <location>
        <begin position="290"/>
        <end position="388"/>
    </location>
</feature>
<accession>A9SYC0</accession>
<dbReference type="STRING" id="3218.A9SYC0"/>
<evidence type="ECO:0000259" key="1">
    <source>
        <dbReference type="Pfam" id="PF01551"/>
    </source>
</evidence>
<dbReference type="FunFam" id="2.70.70.10:FF:000019">
    <property type="entry name" value="M23 family peptidase"/>
    <property type="match status" value="1"/>
</dbReference>
<dbReference type="Gramene" id="Pp3c7_2220V3.1">
    <property type="protein sequence ID" value="Pp3c7_2220V3.1"/>
    <property type="gene ID" value="Pp3c7_2220"/>
</dbReference>
<organism evidence="2">
    <name type="scientific">Physcomitrium patens</name>
    <name type="common">Spreading-leaved earth moss</name>
    <name type="synonym">Physcomitrella patens</name>
    <dbReference type="NCBI Taxonomy" id="3218"/>
    <lineage>
        <taxon>Eukaryota</taxon>
        <taxon>Viridiplantae</taxon>
        <taxon>Streptophyta</taxon>
        <taxon>Embryophyta</taxon>
        <taxon>Bryophyta</taxon>
        <taxon>Bryophytina</taxon>
        <taxon>Bryopsida</taxon>
        <taxon>Funariidae</taxon>
        <taxon>Funariales</taxon>
        <taxon>Funariaceae</taxon>
        <taxon>Physcomitrium</taxon>
    </lineage>
</organism>
<proteinExistence type="predicted"/>
<dbReference type="SUPFAM" id="SSF51261">
    <property type="entry name" value="Duplicated hybrid motif"/>
    <property type="match status" value="1"/>
</dbReference>
<dbReference type="Proteomes" id="UP000006727">
    <property type="component" value="Chromosome 7"/>
</dbReference>
<dbReference type="GO" id="GO:0004222">
    <property type="term" value="F:metalloendopeptidase activity"/>
    <property type="evidence" value="ECO:0000318"/>
    <property type="project" value="GO_Central"/>
</dbReference>
<dbReference type="InterPro" id="IPR011055">
    <property type="entry name" value="Dup_hybrid_motif"/>
</dbReference>
<dbReference type="Gramene" id="Pp3c7_2220V3.2">
    <property type="protein sequence ID" value="Pp3c7_2220V3.2"/>
    <property type="gene ID" value="Pp3c7_2220"/>
</dbReference>
<dbReference type="InterPro" id="IPR050570">
    <property type="entry name" value="Cell_wall_metabolism_enzyme"/>
</dbReference>